<sequence>MNKVENFTSQRLQRVNYNLKVKGFLLQYLWTSETINYLSFVNFSNIRDSTNSQGCEKQTKNAHLNNFINKS</sequence>
<gene>
    <name evidence="1" type="ORF">CLUMA_CG005885</name>
</gene>
<dbReference type="AlphaFoldDB" id="A0A1J1I1S1"/>
<dbReference type="Proteomes" id="UP000183832">
    <property type="component" value="Unassembled WGS sequence"/>
</dbReference>
<name>A0A1J1I1S1_9DIPT</name>
<evidence type="ECO:0000313" key="2">
    <source>
        <dbReference type="Proteomes" id="UP000183832"/>
    </source>
</evidence>
<dbReference type="EMBL" id="CVRI01000025">
    <property type="protein sequence ID" value="CRK92321.1"/>
    <property type="molecule type" value="Genomic_DNA"/>
</dbReference>
<proteinExistence type="predicted"/>
<reference evidence="1 2" key="1">
    <citation type="submission" date="2015-04" db="EMBL/GenBank/DDBJ databases">
        <authorList>
            <person name="Syromyatnikov M.Y."/>
            <person name="Popov V.N."/>
        </authorList>
    </citation>
    <scope>NUCLEOTIDE SEQUENCE [LARGE SCALE GENOMIC DNA]</scope>
</reference>
<accession>A0A1J1I1S1</accession>
<organism evidence="1 2">
    <name type="scientific">Clunio marinus</name>
    <dbReference type="NCBI Taxonomy" id="568069"/>
    <lineage>
        <taxon>Eukaryota</taxon>
        <taxon>Metazoa</taxon>
        <taxon>Ecdysozoa</taxon>
        <taxon>Arthropoda</taxon>
        <taxon>Hexapoda</taxon>
        <taxon>Insecta</taxon>
        <taxon>Pterygota</taxon>
        <taxon>Neoptera</taxon>
        <taxon>Endopterygota</taxon>
        <taxon>Diptera</taxon>
        <taxon>Nematocera</taxon>
        <taxon>Chironomoidea</taxon>
        <taxon>Chironomidae</taxon>
        <taxon>Clunio</taxon>
    </lineage>
</organism>
<keyword evidence="2" id="KW-1185">Reference proteome</keyword>
<evidence type="ECO:0000313" key="1">
    <source>
        <dbReference type="EMBL" id="CRK92321.1"/>
    </source>
</evidence>
<protein>
    <submittedName>
        <fullName evidence="1">CLUMA_CG005885, isoform A</fullName>
    </submittedName>
</protein>